<dbReference type="InterPro" id="IPR006439">
    <property type="entry name" value="HAD-SF_hydro_IA"/>
</dbReference>
<comment type="caution">
    <text evidence="1">The sequence shown here is derived from an EMBL/GenBank/DDBJ whole genome shotgun (WGS) entry which is preliminary data.</text>
</comment>
<accession>A0ABS6YDK1</accession>
<evidence type="ECO:0000313" key="1">
    <source>
        <dbReference type="EMBL" id="MBW4769640.1"/>
    </source>
</evidence>
<dbReference type="Pfam" id="PF00702">
    <property type="entry name" value="Hydrolase"/>
    <property type="match status" value="1"/>
</dbReference>
<name>A0ABS6YDK1_9BACT</name>
<sequence>MDSQNKVKNIIFDLGCILVELHPQRCIDSFRSLGAEAVAKYIETHQTRDLFYHIEVGKITNAAFCEAVRELTELPLKDEEIESAWNSLIGTIPEHKLQAIKELAKTHQLFILSNTNAMHWACCEPLFTTEKGENVLQLFQDIFLSNELQLIKPSAEIFQEVVKRTGIKPEETLFIDDLQPNCDAACQLGFNVLHDPKGTIWPQKLLK</sequence>
<dbReference type="NCBIfam" id="TIGR01509">
    <property type="entry name" value="HAD-SF-IA-v3"/>
    <property type="match status" value="1"/>
</dbReference>
<protein>
    <submittedName>
        <fullName evidence="1">HAD family phosphatase</fullName>
    </submittedName>
</protein>
<dbReference type="Proteomes" id="UP000788426">
    <property type="component" value="Unassembled WGS sequence"/>
</dbReference>
<dbReference type="PANTHER" id="PTHR43611:SF3">
    <property type="entry name" value="FLAVIN MONONUCLEOTIDE HYDROLASE 1, CHLOROPLATIC"/>
    <property type="match status" value="1"/>
</dbReference>
<dbReference type="RefSeq" id="WP_219481635.1">
    <property type="nucleotide sequence ID" value="NZ_CAURBD010000001.1"/>
</dbReference>
<evidence type="ECO:0000313" key="2">
    <source>
        <dbReference type="Proteomes" id="UP000788426"/>
    </source>
</evidence>
<keyword evidence="2" id="KW-1185">Reference proteome</keyword>
<dbReference type="CDD" id="cd02603">
    <property type="entry name" value="HAD_sEH-N_like"/>
    <property type="match status" value="1"/>
</dbReference>
<proteinExistence type="predicted"/>
<dbReference type="SFLD" id="SFLDS00003">
    <property type="entry name" value="Haloacid_Dehalogenase"/>
    <property type="match status" value="1"/>
</dbReference>
<dbReference type="EMBL" id="JAHXCT010000005">
    <property type="protein sequence ID" value="MBW4769640.1"/>
    <property type="molecule type" value="Genomic_DNA"/>
</dbReference>
<organism evidence="1 2">
    <name type="scientific">Hoylesella nanceiensis</name>
    <dbReference type="NCBI Taxonomy" id="425941"/>
    <lineage>
        <taxon>Bacteria</taxon>
        <taxon>Pseudomonadati</taxon>
        <taxon>Bacteroidota</taxon>
        <taxon>Bacteroidia</taxon>
        <taxon>Bacteroidales</taxon>
        <taxon>Prevotellaceae</taxon>
        <taxon>Hoylesella</taxon>
    </lineage>
</organism>
<reference evidence="1 2" key="1">
    <citation type="submission" date="2021-07" db="EMBL/GenBank/DDBJ databases">
        <title>Genomic diversity and antimicrobial resistance of Prevotella spp. isolated from chronic lung disease airways.</title>
        <authorList>
            <person name="Webb K.A."/>
            <person name="Olagoke O.S."/>
            <person name="Baird T."/>
            <person name="Neill J."/>
            <person name="Pham A."/>
            <person name="Wells T.J."/>
            <person name="Ramsay K.A."/>
            <person name="Bell S.C."/>
            <person name="Sarovich D.S."/>
            <person name="Price E.P."/>
        </authorList>
    </citation>
    <scope>NUCLEOTIDE SEQUENCE [LARGE SCALE GENOMIC DNA]</scope>
    <source>
        <strain evidence="1 2">SCHI0011.S.12</strain>
    </source>
</reference>
<dbReference type="SFLD" id="SFLDG01129">
    <property type="entry name" value="C1.5:_HAD__Beta-PGM__Phosphata"/>
    <property type="match status" value="1"/>
</dbReference>
<gene>
    <name evidence="1" type="ORF">KZO38_07680</name>
</gene>
<dbReference type="PANTHER" id="PTHR43611">
    <property type="entry name" value="ALPHA-D-GLUCOSE 1-PHOSPHATE PHOSPHATASE"/>
    <property type="match status" value="1"/>
</dbReference>